<comment type="caution">
    <text evidence="1">The sequence shown here is derived from an EMBL/GenBank/DDBJ whole genome shotgun (WGS) entry which is preliminary data.</text>
</comment>
<feature type="non-terminal residue" evidence="1">
    <location>
        <position position="1"/>
    </location>
</feature>
<dbReference type="Proteomes" id="UP000789920">
    <property type="component" value="Unassembled WGS sequence"/>
</dbReference>
<evidence type="ECO:0000313" key="1">
    <source>
        <dbReference type="EMBL" id="CAG8839046.1"/>
    </source>
</evidence>
<gene>
    <name evidence="1" type="ORF">RPERSI_LOCUS30900</name>
</gene>
<organism evidence="1 2">
    <name type="scientific">Racocetra persica</name>
    <dbReference type="NCBI Taxonomy" id="160502"/>
    <lineage>
        <taxon>Eukaryota</taxon>
        <taxon>Fungi</taxon>
        <taxon>Fungi incertae sedis</taxon>
        <taxon>Mucoromycota</taxon>
        <taxon>Glomeromycotina</taxon>
        <taxon>Glomeromycetes</taxon>
        <taxon>Diversisporales</taxon>
        <taxon>Gigasporaceae</taxon>
        <taxon>Racocetra</taxon>
    </lineage>
</organism>
<name>A0ACA9SHS2_9GLOM</name>
<sequence length="57" mass="6837">QKKFQMVNFGPPWLARRNKWDNFPFLGNHSTNRLGFWLHKAMKEEPIEPRDPTKDPS</sequence>
<evidence type="ECO:0000313" key="2">
    <source>
        <dbReference type="Proteomes" id="UP000789920"/>
    </source>
</evidence>
<accession>A0ACA9SHS2</accession>
<dbReference type="EMBL" id="CAJVQC010122398">
    <property type="protein sequence ID" value="CAG8839046.1"/>
    <property type="molecule type" value="Genomic_DNA"/>
</dbReference>
<reference evidence="1" key="1">
    <citation type="submission" date="2021-06" db="EMBL/GenBank/DDBJ databases">
        <authorList>
            <person name="Kallberg Y."/>
            <person name="Tangrot J."/>
            <person name="Rosling A."/>
        </authorList>
    </citation>
    <scope>NUCLEOTIDE SEQUENCE</scope>
    <source>
        <strain evidence="1">MA461A</strain>
    </source>
</reference>
<keyword evidence="2" id="KW-1185">Reference proteome</keyword>
<protein>
    <submittedName>
        <fullName evidence="1">413_t:CDS:1</fullName>
    </submittedName>
</protein>
<proteinExistence type="predicted"/>